<dbReference type="Proteomes" id="UP001303222">
    <property type="component" value="Unassembled WGS sequence"/>
</dbReference>
<feature type="transmembrane region" description="Helical" evidence="1">
    <location>
        <begin position="92"/>
        <end position="112"/>
    </location>
</feature>
<feature type="transmembrane region" description="Helical" evidence="1">
    <location>
        <begin position="41"/>
        <end position="60"/>
    </location>
</feature>
<feature type="transmembrane region" description="Helical" evidence="1">
    <location>
        <begin position="155"/>
        <end position="175"/>
    </location>
</feature>
<evidence type="ECO:0000256" key="1">
    <source>
        <dbReference type="SAM" id="Phobius"/>
    </source>
</evidence>
<organism evidence="2 3">
    <name type="scientific">Pseudoneurospora amorphoporcata</name>
    <dbReference type="NCBI Taxonomy" id="241081"/>
    <lineage>
        <taxon>Eukaryota</taxon>
        <taxon>Fungi</taxon>
        <taxon>Dikarya</taxon>
        <taxon>Ascomycota</taxon>
        <taxon>Pezizomycotina</taxon>
        <taxon>Sordariomycetes</taxon>
        <taxon>Sordariomycetidae</taxon>
        <taxon>Sordariales</taxon>
        <taxon>Sordariaceae</taxon>
        <taxon>Pseudoneurospora</taxon>
    </lineage>
</organism>
<name>A0AAN6NWF3_9PEZI</name>
<keyword evidence="1" id="KW-1133">Transmembrane helix</keyword>
<reference evidence="2" key="1">
    <citation type="journal article" date="2023" name="Mol. Phylogenet. Evol.">
        <title>Genome-scale phylogeny and comparative genomics of the fungal order Sordariales.</title>
        <authorList>
            <person name="Hensen N."/>
            <person name="Bonometti L."/>
            <person name="Westerberg I."/>
            <person name="Brannstrom I.O."/>
            <person name="Guillou S."/>
            <person name="Cros-Aarteil S."/>
            <person name="Calhoun S."/>
            <person name="Haridas S."/>
            <person name="Kuo A."/>
            <person name="Mondo S."/>
            <person name="Pangilinan J."/>
            <person name="Riley R."/>
            <person name="LaButti K."/>
            <person name="Andreopoulos B."/>
            <person name="Lipzen A."/>
            <person name="Chen C."/>
            <person name="Yan M."/>
            <person name="Daum C."/>
            <person name="Ng V."/>
            <person name="Clum A."/>
            <person name="Steindorff A."/>
            <person name="Ohm R.A."/>
            <person name="Martin F."/>
            <person name="Silar P."/>
            <person name="Natvig D.O."/>
            <person name="Lalanne C."/>
            <person name="Gautier V."/>
            <person name="Ament-Velasquez S.L."/>
            <person name="Kruys A."/>
            <person name="Hutchinson M.I."/>
            <person name="Powell A.J."/>
            <person name="Barry K."/>
            <person name="Miller A.N."/>
            <person name="Grigoriev I.V."/>
            <person name="Debuchy R."/>
            <person name="Gladieux P."/>
            <person name="Hiltunen Thoren M."/>
            <person name="Johannesson H."/>
        </authorList>
    </citation>
    <scope>NUCLEOTIDE SEQUENCE</scope>
    <source>
        <strain evidence="2">CBS 626.80</strain>
    </source>
</reference>
<evidence type="ECO:0000313" key="2">
    <source>
        <dbReference type="EMBL" id="KAK3953319.1"/>
    </source>
</evidence>
<feature type="transmembrane region" description="Helical" evidence="1">
    <location>
        <begin position="124"/>
        <end position="143"/>
    </location>
</feature>
<proteinExistence type="predicted"/>
<dbReference type="AlphaFoldDB" id="A0AAN6NWF3"/>
<accession>A0AAN6NWF3</accession>
<dbReference type="EMBL" id="MU859107">
    <property type="protein sequence ID" value="KAK3953319.1"/>
    <property type="molecule type" value="Genomic_DNA"/>
</dbReference>
<keyword evidence="1" id="KW-0812">Transmembrane</keyword>
<gene>
    <name evidence="2" type="ORF">QBC32DRAFT_120653</name>
</gene>
<reference evidence="2" key="2">
    <citation type="submission" date="2023-06" db="EMBL/GenBank/DDBJ databases">
        <authorList>
            <consortium name="Lawrence Berkeley National Laboratory"/>
            <person name="Mondo S.J."/>
            <person name="Hensen N."/>
            <person name="Bonometti L."/>
            <person name="Westerberg I."/>
            <person name="Brannstrom I.O."/>
            <person name="Guillou S."/>
            <person name="Cros-Aarteil S."/>
            <person name="Calhoun S."/>
            <person name="Haridas S."/>
            <person name="Kuo A."/>
            <person name="Pangilinan J."/>
            <person name="Riley R."/>
            <person name="Labutti K."/>
            <person name="Andreopoulos B."/>
            <person name="Lipzen A."/>
            <person name="Chen C."/>
            <person name="Yanf M."/>
            <person name="Daum C."/>
            <person name="Ng V."/>
            <person name="Clum A."/>
            <person name="Steindorff A."/>
            <person name="Ohm R."/>
            <person name="Martin F."/>
            <person name="Silar P."/>
            <person name="Natvig D."/>
            <person name="Lalanne C."/>
            <person name="Gautier V."/>
            <person name="Ament-Velasquez S.L."/>
            <person name="Kruys A."/>
            <person name="Hutchinson M.I."/>
            <person name="Powell A.J."/>
            <person name="Barry K."/>
            <person name="Miller A.N."/>
            <person name="Grigoriev I.V."/>
            <person name="Debuchy R."/>
            <person name="Gladieux P."/>
            <person name="Thoren M.H."/>
            <person name="Johannesson H."/>
        </authorList>
    </citation>
    <scope>NUCLEOTIDE SEQUENCE</scope>
    <source>
        <strain evidence="2">CBS 626.80</strain>
    </source>
</reference>
<comment type="caution">
    <text evidence="2">The sequence shown here is derived from an EMBL/GenBank/DDBJ whole genome shotgun (WGS) entry which is preliminary data.</text>
</comment>
<evidence type="ECO:0000313" key="3">
    <source>
        <dbReference type="Proteomes" id="UP001303222"/>
    </source>
</evidence>
<feature type="transmembrane region" description="Helical" evidence="1">
    <location>
        <begin position="14"/>
        <end position="34"/>
    </location>
</feature>
<keyword evidence="1" id="KW-0472">Membrane</keyword>
<protein>
    <submittedName>
        <fullName evidence="2">Uncharacterized protein</fullName>
    </submittedName>
</protein>
<sequence length="249" mass="25970">MLATSPPCSVVPPFLLEGVLAEVLAGLLLLLLLLAGLLDEIFLAAAGGLLLLVATGLLLIDTVIESFLISGCDFCWGRNCGSFADDADDDDASSPTGTGIASGFVVTNLILLGRLSESSDADSLFLLVELLLLPSVVGVSARVRTATRVPSLMPLSPFSSLVLLMLALLMSLILLGRLSESALPGDLFLLVELPVVELLLVSVGGVREGVGTATSIYSSAPLSPLELWSSLALLERIPALGVALWDLFW</sequence>
<keyword evidence="3" id="KW-1185">Reference proteome</keyword>